<dbReference type="RefSeq" id="WP_263124678.1">
    <property type="nucleotide sequence ID" value="NZ_CP106753.1"/>
</dbReference>
<dbReference type="InterPro" id="IPR010664">
    <property type="entry name" value="LipoPS_assembly_LptC-rel"/>
</dbReference>
<organism evidence="6 7">
    <name type="scientific">Chitiniphilus purpureus</name>
    <dbReference type="NCBI Taxonomy" id="2981137"/>
    <lineage>
        <taxon>Bacteria</taxon>
        <taxon>Pseudomonadati</taxon>
        <taxon>Pseudomonadota</taxon>
        <taxon>Betaproteobacteria</taxon>
        <taxon>Neisseriales</taxon>
        <taxon>Chitinibacteraceae</taxon>
        <taxon>Chitiniphilus</taxon>
    </lineage>
</organism>
<evidence type="ECO:0000256" key="2">
    <source>
        <dbReference type="ARBA" id="ARBA00022519"/>
    </source>
</evidence>
<sequence>MHWSSRFLPLLLLAVLGVLVWLLNEAARLPAVDTPLRPGEPDLVIEGIDAMRFNETGQPLLKIKARRTRHYPGDNSTWFDSPHLTYTAPDQPVMQAVTTLAQGLQDSKRVWFPHPVTVVRAADGEHAELTIRGREVWLTTDTRRAWSDAAVKADMGPYHASGVGFEADMIAGTLLLKSKVSTVYEPPRR</sequence>
<evidence type="ECO:0000256" key="3">
    <source>
        <dbReference type="ARBA" id="ARBA00022692"/>
    </source>
</evidence>
<protein>
    <submittedName>
        <fullName evidence="6">LPS export ABC transporter periplasmic protein LptC</fullName>
    </submittedName>
</protein>
<proteinExistence type="predicted"/>
<dbReference type="Gene3D" id="2.60.450.10">
    <property type="entry name" value="Lipopolysaccharide (LPS) transport protein A like domain"/>
    <property type="match status" value="1"/>
</dbReference>
<keyword evidence="4" id="KW-1133">Transmembrane helix</keyword>
<keyword evidence="5" id="KW-0472">Membrane</keyword>
<dbReference type="PANTHER" id="PTHR37481">
    <property type="entry name" value="LIPOPOLYSACCHARIDE EXPORT SYSTEM PROTEIN LPTC"/>
    <property type="match status" value="1"/>
</dbReference>
<keyword evidence="1" id="KW-1003">Cell membrane</keyword>
<keyword evidence="7" id="KW-1185">Reference proteome</keyword>
<gene>
    <name evidence="6" type="primary">lptC</name>
    <name evidence="6" type="ORF">N8I74_18470</name>
</gene>
<dbReference type="PANTHER" id="PTHR37481:SF1">
    <property type="entry name" value="LIPOPOLYSACCHARIDE EXPORT SYSTEM PROTEIN LPTC"/>
    <property type="match status" value="1"/>
</dbReference>
<dbReference type="NCBIfam" id="TIGR04409">
    <property type="entry name" value="LptC_YrbK"/>
    <property type="match status" value="1"/>
</dbReference>
<accession>A0ABY6DM38</accession>
<dbReference type="Pfam" id="PF06835">
    <property type="entry name" value="LptC"/>
    <property type="match status" value="1"/>
</dbReference>
<dbReference type="Proteomes" id="UP001061302">
    <property type="component" value="Chromosome"/>
</dbReference>
<dbReference type="InterPro" id="IPR026265">
    <property type="entry name" value="LptC"/>
</dbReference>
<keyword evidence="3" id="KW-0812">Transmembrane</keyword>
<evidence type="ECO:0000256" key="5">
    <source>
        <dbReference type="ARBA" id="ARBA00023136"/>
    </source>
</evidence>
<evidence type="ECO:0000313" key="7">
    <source>
        <dbReference type="Proteomes" id="UP001061302"/>
    </source>
</evidence>
<evidence type="ECO:0000256" key="4">
    <source>
        <dbReference type="ARBA" id="ARBA00022989"/>
    </source>
</evidence>
<keyword evidence="2" id="KW-0997">Cell inner membrane</keyword>
<dbReference type="InterPro" id="IPR052363">
    <property type="entry name" value="LPS_export_LptC"/>
</dbReference>
<dbReference type="EMBL" id="CP106753">
    <property type="protein sequence ID" value="UXY15273.1"/>
    <property type="molecule type" value="Genomic_DNA"/>
</dbReference>
<reference evidence="6" key="1">
    <citation type="submission" date="2022-10" db="EMBL/GenBank/DDBJ databases">
        <title>Chitiniphilus purpureus sp. nov., a novel chitin-degrading bacterium isolated from crawfish pond sediment.</title>
        <authorList>
            <person name="Li K."/>
        </authorList>
    </citation>
    <scope>NUCLEOTIDE SEQUENCE</scope>
    <source>
        <strain evidence="6">CD1</strain>
    </source>
</reference>
<evidence type="ECO:0000313" key="6">
    <source>
        <dbReference type="EMBL" id="UXY15273.1"/>
    </source>
</evidence>
<name>A0ABY6DM38_9NEIS</name>
<evidence type="ECO:0000256" key="1">
    <source>
        <dbReference type="ARBA" id="ARBA00022475"/>
    </source>
</evidence>